<dbReference type="EMBL" id="CAJVQC010083974">
    <property type="protein sequence ID" value="CAG8820708.1"/>
    <property type="molecule type" value="Genomic_DNA"/>
</dbReference>
<feature type="non-terminal residue" evidence="1">
    <location>
        <position position="82"/>
    </location>
</feature>
<gene>
    <name evidence="1" type="ORF">RPERSI_LOCUS25408</name>
</gene>
<evidence type="ECO:0000313" key="1">
    <source>
        <dbReference type="EMBL" id="CAG8820708.1"/>
    </source>
</evidence>
<dbReference type="Proteomes" id="UP000789920">
    <property type="component" value="Unassembled WGS sequence"/>
</dbReference>
<sequence length="82" mass="8859">MKDIIAVHTNPGDLVLDPFMGSGTTAAACKELGRNFIGSELDKEYFQKASARLEKLNVSKSELELGKDDLPVLIAEAEAHIS</sequence>
<proteinExistence type="predicted"/>
<keyword evidence="2" id="KW-1185">Reference proteome</keyword>
<organism evidence="1 2">
    <name type="scientific">Racocetra persica</name>
    <dbReference type="NCBI Taxonomy" id="160502"/>
    <lineage>
        <taxon>Eukaryota</taxon>
        <taxon>Fungi</taxon>
        <taxon>Fungi incertae sedis</taxon>
        <taxon>Mucoromycota</taxon>
        <taxon>Glomeromycotina</taxon>
        <taxon>Glomeromycetes</taxon>
        <taxon>Diversisporales</taxon>
        <taxon>Gigasporaceae</taxon>
        <taxon>Racocetra</taxon>
    </lineage>
</organism>
<evidence type="ECO:0000313" key="2">
    <source>
        <dbReference type="Proteomes" id="UP000789920"/>
    </source>
</evidence>
<reference evidence="1" key="1">
    <citation type="submission" date="2021-06" db="EMBL/GenBank/DDBJ databases">
        <authorList>
            <person name="Kallberg Y."/>
            <person name="Tangrot J."/>
            <person name="Rosling A."/>
        </authorList>
    </citation>
    <scope>NUCLEOTIDE SEQUENCE</scope>
    <source>
        <strain evidence="1">MA461A</strain>
    </source>
</reference>
<protein>
    <submittedName>
        <fullName evidence="1">12423_t:CDS:1</fullName>
    </submittedName>
</protein>
<accession>A0ACA9S1V1</accession>
<comment type="caution">
    <text evidence="1">The sequence shown here is derived from an EMBL/GenBank/DDBJ whole genome shotgun (WGS) entry which is preliminary data.</text>
</comment>
<name>A0ACA9S1V1_9GLOM</name>